<keyword evidence="7" id="KW-1185">Reference proteome</keyword>
<dbReference type="GO" id="GO:0005730">
    <property type="term" value="C:nucleolus"/>
    <property type="evidence" value="ECO:0007669"/>
    <property type="project" value="TreeGrafter"/>
</dbReference>
<reference evidence="6 7" key="1">
    <citation type="journal article" date="2019" name="Sci. Rep.">
        <title>A high-quality genome of Eragrostis curvula grass provides insights into Poaceae evolution and supports new strategies to enhance forage quality.</title>
        <authorList>
            <person name="Carballo J."/>
            <person name="Santos B.A.C.M."/>
            <person name="Zappacosta D."/>
            <person name="Garbus I."/>
            <person name="Selva J.P."/>
            <person name="Gallo C.A."/>
            <person name="Diaz A."/>
            <person name="Albertini E."/>
            <person name="Caccamo M."/>
            <person name="Echenique V."/>
        </authorList>
    </citation>
    <scope>NUCLEOTIDE SEQUENCE [LARGE SCALE GENOMIC DNA]</scope>
    <source>
        <strain evidence="7">cv. Victoria</strain>
        <tissue evidence="6">Leaf</tissue>
    </source>
</reference>
<keyword evidence="2" id="KW-0460">Magnesium</keyword>
<evidence type="ECO:0008006" key="8">
    <source>
        <dbReference type="Google" id="ProtNLM"/>
    </source>
</evidence>
<feature type="non-terminal residue" evidence="6">
    <location>
        <position position="1"/>
    </location>
</feature>
<dbReference type="GO" id="GO:0046872">
    <property type="term" value="F:metal ion binding"/>
    <property type="evidence" value="ECO:0007669"/>
    <property type="project" value="UniProtKB-KW"/>
</dbReference>
<evidence type="ECO:0000313" key="7">
    <source>
        <dbReference type="Proteomes" id="UP000324897"/>
    </source>
</evidence>
<evidence type="ECO:0000256" key="2">
    <source>
        <dbReference type="ARBA" id="ARBA00022842"/>
    </source>
</evidence>
<evidence type="ECO:0000256" key="1">
    <source>
        <dbReference type="ARBA" id="ARBA00022723"/>
    </source>
</evidence>
<dbReference type="OrthoDB" id="273917at2759"/>
<feature type="compositionally biased region" description="Basic residues" evidence="3">
    <location>
        <begin position="507"/>
        <end position="519"/>
    </location>
</feature>
<dbReference type="GO" id="GO:0043634">
    <property type="term" value="P:polyadenylation-dependent ncRNA catabolic process"/>
    <property type="evidence" value="ECO:0007669"/>
    <property type="project" value="TreeGrafter"/>
</dbReference>
<dbReference type="InterPro" id="IPR043519">
    <property type="entry name" value="NT_sf"/>
</dbReference>
<feature type="region of interest" description="Disordered" evidence="3">
    <location>
        <begin position="946"/>
        <end position="1007"/>
    </location>
</feature>
<comment type="caution">
    <text evidence="6">The sequence shown here is derived from an EMBL/GenBank/DDBJ whole genome shotgun (WGS) entry which is preliminary data.</text>
</comment>
<evidence type="ECO:0000256" key="3">
    <source>
        <dbReference type="SAM" id="MobiDB-lite"/>
    </source>
</evidence>
<gene>
    <name evidence="6" type="ORF">EJB05_41887</name>
</gene>
<dbReference type="InterPro" id="IPR002934">
    <property type="entry name" value="Polymerase_NTP_transf_dom"/>
</dbReference>
<feature type="region of interest" description="Disordered" evidence="3">
    <location>
        <begin position="417"/>
        <end position="456"/>
    </location>
</feature>
<feature type="domain" description="Polymerase nucleotidyl transferase" evidence="4">
    <location>
        <begin position="1222"/>
        <end position="1265"/>
    </location>
</feature>
<dbReference type="GO" id="GO:1990817">
    <property type="term" value="F:poly(A) RNA polymerase activity"/>
    <property type="evidence" value="ECO:0007669"/>
    <property type="project" value="InterPro"/>
</dbReference>
<feature type="compositionally biased region" description="Basic and acidic residues" evidence="3">
    <location>
        <begin position="1034"/>
        <end position="1058"/>
    </location>
</feature>
<dbReference type="InterPro" id="IPR002058">
    <property type="entry name" value="PAP_assoc"/>
</dbReference>
<sequence>MASASASQRTTRELLDALTAHLSLYHAANPSPASSFSFPSTSPRAAILRWLGSLSPAARAAAATSLLSLAAASALLSMLRRLRLRGHSSFFVLQPSSSREDEPTVLSRLSRGLLARAAAGSRARALVFSNILLFPSSPASSRCPDAITIAEALFADLDGFVAAMDEISGGKFLCCGEGDVDLTALSCEEFPELPWLNAKGYYVIEEFVVNRVEIALRMSWAAAGAGGGGGRKAARVGKGVKEKAGLAANAFWREKGYVDWWMKLEPRVRARIMGAFFGKGAMTLANEIAEESDIASRDKFCFCLGEPGSFVADISCEHTWQSFFRKNRHGSIDVANFLSCKKPIFAKQLRRLQLVQEIACLKGNITCCGGDAIFFTPLTSAATVADDIFMKLRGLLMVVSTESINLELIGDGASEAPRKKNIEKTSGGSRKGKKKSNNSKKVTASSKTTKDDGCSISESGNCRVLPNQCISSVGGTTVGPASEETPCKETAPTIKEQTVGFDDHKNHCNKKKNKRKGKTKLSNLMIPENPESSKLKKAASHAAAEASHKPIEEYEGSPHSPSCVSPFRSEIPEGVSCLDSPILLNRTKVKACRNNTKKEETLFSPGVCSSVTTKQYQCVHESDTFNMNEHATSNVSNNVSVVQSSSCLPSRGDNVSSNKLCRNSIDPLERSAQYKNGFDDKHVDHKAVGETDKTLPSVIPASASMLQSSLSNNGAVMKNNGGEYYVYNRGLPGGTSYEWPSVTPSHFVSPEMQNRPAAADRLHLDVGYKWPTQFNQPFLPPNHQVRNPPVEAGCNQMLPSLAVPLSFDWPPAFRGFGKLSHDAALSYDPLYTPQMQSSAWSGIPAQLMQRGGICSDKDRKYFGDSDVGEDAESYWFSEEESDARAHSGRDINQYFGGGVMYWSPAEHAGTGFSRPPSLSSDDSAWAWHEADVIRVVDDLANGIPSTLNGVSSSPPSTPSCSQNESLDPVAQSLTGTDINNEALPSVSPMQDSPEDKTISVAKSPPCGSEVIKGDTLPYAMLRPIVVPSMSRRSSRSDFKGSHDHRSPCVPSTRRDIPLVRRPPSPVVLSVPRVPRPPPPSPAGESKRRGFPIVRSGSSSPRHWGMRSLFAEDKIFHRAQFCLDGPEVVWPSWGNKGTSAGTLVQSIEDTVLQDHLVKISQMSRDQHPDMALPVQPPDMLNGSSHKASLSLMHNVLHEEIDQFCKQVAAGNLVRRPYINWAVKRVTRCLQDLWPRSRTNLFGSNATGLALPTSDVDLVVSLPPVRNLEPIKEAGILEGRNGIKETCLQIPVIMLVADVPCDTNMPSEYSSVLDSSQEYSVNVLGAQGSPPRSDTSSSEGSNMLVCSKMNKDDCDTVQSIRLDISFKSPSHTGLQTTELVRELTQQFPAVVPLALILKKFLADRSLDHPYSGGLSSYCLVLLIVRFLQHEHHLGRPINQNLGSLLMDFLYFFGNIFDPRLMRISIQGSGIYLNRERGHSIDPIHIDDPLCPANNVGRNCFRIHQCIKAFADAFAVLENELLLFSAEYSSPASSFNILKKIIPSIDSDELYLKRKPCYNRVTTSVTLSLQLLERMKTLICKMAVFKCTDEDVFRHIQKVLDAETSEYMWIGLLKSKVVPHTEEMKMPCWPGLYGQSSESSRSFGSCIL</sequence>
<dbReference type="Pfam" id="PF03828">
    <property type="entry name" value="PAP_assoc"/>
    <property type="match status" value="1"/>
</dbReference>
<feature type="region of interest" description="Disordered" evidence="3">
    <location>
        <begin position="503"/>
        <end position="560"/>
    </location>
</feature>
<dbReference type="InterPro" id="IPR045862">
    <property type="entry name" value="Trf4-like"/>
</dbReference>
<dbReference type="Gene3D" id="3.30.460.10">
    <property type="entry name" value="Beta Polymerase, domain 2"/>
    <property type="match status" value="1"/>
</dbReference>
<dbReference type="PANTHER" id="PTHR23092:SF48">
    <property type="entry name" value="NUCLEOTIDYLTRANSFERASE FAMILY PROTEIN"/>
    <property type="match status" value="1"/>
</dbReference>
<feature type="region of interest" description="Disordered" evidence="3">
    <location>
        <begin position="1029"/>
        <end position="1100"/>
    </location>
</feature>
<dbReference type="GO" id="GO:0031499">
    <property type="term" value="C:TRAMP complex"/>
    <property type="evidence" value="ECO:0007669"/>
    <property type="project" value="TreeGrafter"/>
</dbReference>
<dbReference type="PANTHER" id="PTHR23092">
    <property type="entry name" value="POLY(A) RNA POLYMERASE"/>
    <property type="match status" value="1"/>
</dbReference>
<dbReference type="Gramene" id="TVU08482">
    <property type="protein sequence ID" value="TVU08482"/>
    <property type="gene ID" value="EJB05_41887"/>
</dbReference>
<dbReference type="Gene3D" id="1.10.1410.10">
    <property type="match status" value="1"/>
</dbReference>
<dbReference type="EMBL" id="RWGY01000039">
    <property type="protein sequence ID" value="TVU08482.1"/>
    <property type="molecule type" value="Genomic_DNA"/>
</dbReference>
<keyword evidence="1" id="KW-0479">Metal-binding</keyword>
<dbReference type="Proteomes" id="UP000324897">
    <property type="component" value="Chromosome 3"/>
</dbReference>
<protein>
    <recommendedName>
        <fullName evidence="8">Polymerase nucleotidyl transferase domain-containing protein</fullName>
    </recommendedName>
</protein>
<evidence type="ECO:0000259" key="5">
    <source>
        <dbReference type="Pfam" id="PF03828"/>
    </source>
</evidence>
<feature type="domain" description="PAP-associated" evidence="5">
    <location>
        <begin position="1438"/>
        <end position="1491"/>
    </location>
</feature>
<feature type="compositionally biased region" description="Low complexity" evidence="3">
    <location>
        <begin position="951"/>
        <end position="961"/>
    </location>
</feature>
<dbReference type="GO" id="GO:0031123">
    <property type="term" value="P:RNA 3'-end processing"/>
    <property type="evidence" value="ECO:0007669"/>
    <property type="project" value="TreeGrafter"/>
</dbReference>
<organism evidence="6 7">
    <name type="scientific">Eragrostis curvula</name>
    <name type="common">weeping love grass</name>
    <dbReference type="NCBI Taxonomy" id="38414"/>
    <lineage>
        <taxon>Eukaryota</taxon>
        <taxon>Viridiplantae</taxon>
        <taxon>Streptophyta</taxon>
        <taxon>Embryophyta</taxon>
        <taxon>Tracheophyta</taxon>
        <taxon>Spermatophyta</taxon>
        <taxon>Magnoliopsida</taxon>
        <taxon>Liliopsida</taxon>
        <taxon>Poales</taxon>
        <taxon>Poaceae</taxon>
        <taxon>PACMAD clade</taxon>
        <taxon>Chloridoideae</taxon>
        <taxon>Eragrostideae</taxon>
        <taxon>Eragrostidinae</taxon>
        <taxon>Eragrostis</taxon>
    </lineage>
</organism>
<evidence type="ECO:0000313" key="6">
    <source>
        <dbReference type="EMBL" id="TVU08482.1"/>
    </source>
</evidence>
<accession>A0A5J9TAZ3</accession>
<name>A0A5J9TAZ3_9POAL</name>
<dbReference type="Pfam" id="PF01909">
    <property type="entry name" value="NTP_transf_2"/>
    <property type="match status" value="1"/>
</dbReference>
<evidence type="ECO:0000259" key="4">
    <source>
        <dbReference type="Pfam" id="PF01909"/>
    </source>
</evidence>
<dbReference type="SUPFAM" id="SSF81301">
    <property type="entry name" value="Nucleotidyltransferase"/>
    <property type="match status" value="1"/>
</dbReference>
<dbReference type="GO" id="GO:0003729">
    <property type="term" value="F:mRNA binding"/>
    <property type="evidence" value="ECO:0007669"/>
    <property type="project" value="TreeGrafter"/>
</dbReference>
<proteinExistence type="predicted"/>
<dbReference type="SUPFAM" id="SSF81631">
    <property type="entry name" value="PAP/OAS1 substrate-binding domain"/>
    <property type="match status" value="1"/>
</dbReference>